<feature type="transmembrane region" description="Helical" evidence="1">
    <location>
        <begin position="221"/>
        <end position="240"/>
    </location>
</feature>
<keyword evidence="1" id="KW-0812">Transmembrane</keyword>
<gene>
    <name evidence="2" type="ORF">FC093_10500</name>
</gene>
<feature type="transmembrane region" description="Helical" evidence="1">
    <location>
        <begin position="12"/>
        <end position="32"/>
    </location>
</feature>
<keyword evidence="3" id="KW-1185">Reference proteome</keyword>
<keyword evidence="1" id="KW-0472">Membrane</keyword>
<comment type="caution">
    <text evidence="2">The sequence shown here is derived from an EMBL/GenBank/DDBJ whole genome shotgun (WGS) entry which is preliminary data.</text>
</comment>
<evidence type="ECO:0000313" key="2">
    <source>
        <dbReference type="EMBL" id="TKK68543.1"/>
    </source>
</evidence>
<dbReference type="EMBL" id="SZQL01000007">
    <property type="protein sequence ID" value="TKK68543.1"/>
    <property type="molecule type" value="Genomic_DNA"/>
</dbReference>
<feature type="transmembrane region" description="Helical" evidence="1">
    <location>
        <begin position="90"/>
        <end position="111"/>
    </location>
</feature>
<dbReference type="RefSeq" id="WP_137261731.1">
    <property type="nucleotide sequence ID" value="NZ_SZQL01000007.1"/>
</dbReference>
<feature type="transmembrane region" description="Helical" evidence="1">
    <location>
        <begin position="123"/>
        <end position="146"/>
    </location>
</feature>
<evidence type="ECO:0000313" key="3">
    <source>
        <dbReference type="Proteomes" id="UP000305848"/>
    </source>
</evidence>
<proteinExistence type="predicted"/>
<protein>
    <recommendedName>
        <fullName evidence="4">Glycosyltransferase family 39 protein</fullName>
    </recommendedName>
</protein>
<name>A0A4V5UUC5_9BACT</name>
<reference evidence="2 3" key="1">
    <citation type="submission" date="2019-05" db="EMBL/GenBank/DDBJ databases">
        <title>Panacibacter sp. strain 17mud1-8 Genome sequencing and assembly.</title>
        <authorList>
            <person name="Chhetri G."/>
        </authorList>
    </citation>
    <scope>NUCLEOTIDE SEQUENCE [LARGE SCALE GENOMIC DNA]</scope>
    <source>
        <strain evidence="2 3">17mud1-8</strain>
    </source>
</reference>
<dbReference type="OrthoDB" id="1081881at2"/>
<dbReference type="AlphaFoldDB" id="A0A4V5UUC5"/>
<keyword evidence="1" id="KW-1133">Transmembrane helix</keyword>
<evidence type="ECO:0008006" key="4">
    <source>
        <dbReference type="Google" id="ProtNLM"/>
    </source>
</evidence>
<feature type="transmembrane region" description="Helical" evidence="1">
    <location>
        <begin position="268"/>
        <end position="290"/>
    </location>
</feature>
<evidence type="ECO:0000256" key="1">
    <source>
        <dbReference type="SAM" id="Phobius"/>
    </source>
</evidence>
<feature type="transmembrane region" description="Helical" evidence="1">
    <location>
        <begin position="311"/>
        <end position="331"/>
    </location>
</feature>
<feature type="transmembrane region" description="Helical" evidence="1">
    <location>
        <begin position="372"/>
        <end position="390"/>
    </location>
</feature>
<dbReference type="Proteomes" id="UP000305848">
    <property type="component" value="Unassembled WGS sequence"/>
</dbReference>
<feature type="transmembrane region" description="Helical" evidence="1">
    <location>
        <begin position="343"/>
        <end position="360"/>
    </location>
</feature>
<sequence length="490" mass="55966">MNTHKAFPTFIRFTLLFFLLLFFGLMLFLALYNHPHTDDYIAMSDVRDYGYWGYEKHIYLTWGGRFFSQYLTKIEAYQNFMLSHYYVHTYVLLALYFISIFFLFSAINKYIINFTTHYASMALYALCYLAVQISSLPEVSSAYYWFSSASNYQPSIILIHLQLACLILLFFSGKKITTITCAITILLCIVLINGNNETSALVNGIILTGIFLLAGNSRHRLFIASAALLYGASLLFTVTAPGNAVRSAGIPAAGFIKAGAVAAGRTVYAFWIVLKNPLFLAAAIAVFFAGSYIKLERPAFPFKKWIPMYNWTILFICTVMVWVVLFPIMYVSNGSFPERADNVIVQFIVLLLLCLLFYVGSHYTFTFARRNLYPFFMCLLTVTLCCNRFYGELIKSSISGKLHDIILTNREQTLQQASLHKQQEVSILSYDMCADSLINSRFSTQKEQVKMIMQQKPSVLYLYDDLADSSSIEVLKRFYGLQKINVQYCK</sequence>
<feature type="transmembrane region" description="Helical" evidence="1">
    <location>
        <begin position="152"/>
        <end position="171"/>
    </location>
</feature>
<accession>A0A4V5UUC5</accession>
<organism evidence="2 3">
    <name type="scientific">Ilyomonas limi</name>
    <dbReference type="NCBI Taxonomy" id="2575867"/>
    <lineage>
        <taxon>Bacteria</taxon>
        <taxon>Pseudomonadati</taxon>
        <taxon>Bacteroidota</taxon>
        <taxon>Chitinophagia</taxon>
        <taxon>Chitinophagales</taxon>
        <taxon>Chitinophagaceae</taxon>
        <taxon>Ilyomonas</taxon>
    </lineage>
</organism>